<sequence length="126" mass="13735">MAHHAADLAHKNLLNVFGERDPETRATVIREVYAENVTFADPEEVVVGWDALDSKAQRLLDEAPGFVFRPVGEVRIVDNLTYLAWAFGPEGVPPVATGADISIVENGRITHLYTMLDPAPGSEKPA</sequence>
<dbReference type="RefSeq" id="WP_161482842.1">
    <property type="nucleotide sequence ID" value="NZ_WXEW01000009.1"/>
</dbReference>
<reference evidence="1 2" key="1">
    <citation type="submission" date="2020-01" db="EMBL/GenBank/DDBJ databases">
        <title>Herbidospora sp. NEAU-GS84 nov., a novel actinomycete isolated from soil.</title>
        <authorList>
            <person name="Han L."/>
        </authorList>
    </citation>
    <scope>NUCLEOTIDE SEQUENCE [LARGE SCALE GENOMIC DNA]</scope>
    <source>
        <strain evidence="1 2">NEAU-GS84</strain>
    </source>
</reference>
<organism evidence="1 2">
    <name type="scientific">Herbidospora solisilvae</name>
    <dbReference type="NCBI Taxonomy" id="2696284"/>
    <lineage>
        <taxon>Bacteria</taxon>
        <taxon>Bacillati</taxon>
        <taxon>Actinomycetota</taxon>
        <taxon>Actinomycetes</taxon>
        <taxon>Streptosporangiales</taxon>
        <taxon>Streptosporangiaceae</taxon>
        <taxon>Herbidospora</taxon>
    </lineage>
</organism>
<protein>
    <submittedName>
        <fullName evidence="1">Nuclear transport factor 2 family protein</fullName>
    </submittedName>
</protein>
<evidence type="ECO:0000313" key="2">
    <source>
        <dbReference type="Proteomes" id="UP000479526"/>
    </source>
</evidence>
<keyword evidence="2" id="KW-1185">Reference proteome</keyword>
<dbReference type="Gene3D" id="3.10.450.50">
    <property type="match status" value="1"/>
</dbReference>
<evidence type="ECO:0000313" key="1">
    <source>
        <dbReference type="EMBL" id="NAS25807.1"/>
    </source>
</evidence>
<gene>
    <name evidence="1" type="ORF">GT755_29515</name>
</gene>
<dbReference type="Proteomes" id="UP000479526">
    <property type="component" value="Unassembled WGS sequence"/>
</dbReference>
<dbReference type="AlphaFoldDB" id="A0A7C9J6A8"/>
<dbReference type="EMBL" id="WXEW01000009">
    <property type="protein sequence ID" value="NAS25807.1"/>
    <property type="molecule type" value="Genomic_DNA"/>
</dbReference>
<name>A0A7C9J6A8_9ACTN</name>
<dbReference type="InterPro" id="IPR032710">
    <property type="entry name" value="NTF2-like_dom_sf"/>
</dbReference>
<accession>A0A7C9J6A8</accession>
<comment type="caution">
    <text evidence="1">The sequence shown here is derived from an EMBL/GenBank/DDBJ whole genome shotgun (WGS) entry which is preliminary data.</text>
</comment>
<proteinExistence type="predicted"/>
<dbReference type="SUPFAM" id="SSF54427">
    <property type="entry name" value="NTF2-like"/>
    <property type="match status" value="1"/>
</dbReference>